<name>A0A545TD94_9GAMM</name>
<dbReference type="OrthoDB" id="4399984at2"/>
<proteinExistence type="predicted"/>
<dbReference type="InterPro" id="IPR025368">
    <property type="entry name" value="DUF4272"/>
</dbReference>
<dbReference type="EMBL" id="VIKR01000002">
    <property type="protein sequence ID" value="TQV75192.1"/>
    <property type="molecule type" value="Genomic_DNA"/>
</dbReference>
<dbReference type="RefSeq" id="WP_142941809.1">
    <property type="nucleotide sequence ID" value="NZ_VIKR01000002.1"/>
</dbReference>
<dbReference type="Proteomes" id="UP000317839">
    <property type="component" value="Unassembled WGS sequence"/>
</dbReference>
<keyword evidence="2" id="KW-1185">Reference proteome</keyword>
<accession>A0A545TD94</accession>
<organism evidence="1 2">
    <name type="scientific">Aliikangiella marina</name>
    <dbReference type="NCBI Taxonomy" id="1712262"/>
    <lineage>
        <taxon>Bacteria</taxon>
        <taxon>Pseudomonadati</taxon>
        <taxon>Pseudomonadota</taxon>
        <taxon>Gammaproteobacteria</taxon>
        <taxon>Oceanospirillales</taxon>
        <taxon>Pleioneaceae</taxon>
        <taxon>Aliikangiella</taxon>
    </lineage>
</organism>
<protein>
    <submittedName>
        <fullName evidence="1">DUF4272 domain-containing protein</fullName>
    </submittedName>
</protein>
<reference evidence="1 2" key="1">
    <citation type="submission" date="2019-06" db="EMBL/GenBank/DDBJ databases">
        <title>Draft genome of Aliikangiella marina GYP-15.</title>
        <authorList>
            <person name="Wang G."/>
        </authorList>
    </citation>
    <scope>NUCLEOTIDE SEQUENCE [LARGE SCALE GENOMIC DNA]</scope>
    <source>
        <strain evidence="1 2">GYP-15</strain>
    </source>
</reference>
<sequence>MDPQKIKEQNIKYLQRSGIKVIDWLPHINISEFRCDRDVAIRSVILAALLQLHFGAPNDFIEDYLKRNRLYTALTKKEKRLLTLGLDEWPNQDRIDLEWSIEAIWSLQWAGGKHNNLTFNTFVEDSLASMLPDFARNETADEFIKSFTLLDKEKIFTELDKFYRAHWYARNVQLKNNRDDRVNLSIIMERRKALEWICDKSLDWDDVPLDT</sequence>
<comment type="caution">
    <text evidence="1">The sequence shown here is derived from an EMBL/GenBank/DDBJ whole genome shotgun (WGS) entry which is preliminary data.</text>
</comment>
<dbReference type="Pfam" id="PF14094">
    <property type="entry name" value="DUF4272"/>
    <property type="match status" value="1"/>
</dbReference>
<evidence type="ECO:0000313" key="2">
    <source>
        <dbReference type="Proteomes" id="UP000317839"/>
    </source>
</evidence>
<gene>
    <name evidence="1" type="ORF">FLL45_09645</name>
</gene>
<evidence type="ECO:0000313" key="1">
    <source>
        <dbReference type="EMBL" id="TQV75192.1"/>
    </source>
</evidence>
<dbReference type="AlphaFoldDB" id="A0A545TD94"/>